<dbReference type="CDD" id="cd03139">
    <property type="entry name" value="GATase1_PfpI_2"/>
    <property type="match status" value="1"/>
</dbReference>
<evidence type="ECO:0000313" key="2">
    <source>
        <dbReference type="EMBL" id="WNC15154.1"/>
    </source>
</evidence>
<gene>
    <name evidence="2" type="ORF">RGB73_01900</name>
</gene>
<dbReference type="Pfam" id="PF01965">
    <property type="entry name" value="DJ-1_PfpI"/>
    <property type="match status" value="1"/>
</dbReference>
<dbReference type="EMBL" id="CP134050">
    <property type="protein sequence ID" value="WNC15154.1"/>
    <property type="molecule type" value="Genomic_DNA"/>
</dbReference>
<dbReference type="GO" id="GO:0016829">
    <property type="term" value="F:lyase activity"/>
    <property type="evidence" value="ECO:0007669"/>
    <property type="project" value="UniProtKB-KW"/>
</dbReference>
<dbReference type="Proteomes" id="UP001256827">
    <property type="component" value="Chromosome"/>
</dbReference>
<feature type="domain" description="DJ-1/PfpI" evidence="1">
    <location>
        <begin position="4"/>
        <end position="185"/>
    </location>
</feature>
<dbReference type="EC" id="4.2.1.-" evidence="2"/>
<dbReference type="InterPro" id="IPR029062">
    <property type="entry name" value="Class_I_gatase-like"/>
</dbReference>
<reference evidence="2 3" key="1">
    <citation type="submission" date="2023-09" db="EMBL/GenBank/DDBJ databases">
        <title>Complete Genome and Methylome dissection of Bacillus brevis NEB573 original source of BbsI restriction endonuclease.</title>
        <authorList>
            <person name="Fomenkov A."/>
            <person name="Roberts R.D."/>
        </authorList>
    </citation>
    <scope>NUCLEOTIDE SEQUENCE [LARGE SCALE GENOMIC DNA]</scope>
    <source>
        <strain evidence="2 3">NEB573</strain>
    </source>
</reference>
<dbReference type="PANTHER" id="PTHR43130:SF2">
    <property type="entry name" value="DJ-1_PFPI DOMAIN-CONTAINING PROTEIN"/>
    <property type="match status" value="1"/>
</dbReference>
<protein>
    <submittedName>
        <fullName evidence="2">DJ-1/PfpI family protein</fullName>
        <ecNumber evidence="2">4.2.1.-</ecNumber>
    </submittedName>
</protein>
<keyword evidence="3" id="KW-1185">Reference proteome</keyword>
<sequence>MLNIQIVLFDGFDLMDAIGPYEVFLSANMLSGSRLHVSFVSAEGPRIVKSGMDGPGLQAIGAIDPDRSGILFIPGAMGKVGREETGPDAVVTQLLKAKESDLMPLLRQAMGNESMTVATVCGGSMLLAMDGLLTDRYAVTHVLGMEALGAMGAKPVPARVVVDGRLVTGGGVTSGLDVALYLVEQELGPRVAHAVEKLFEYERRGTAWRAEGIIPVGDDVPVPSKPSTQEANGEQLIATPDHNAIFDGVWKVTISTPIGKQTVLFHISTKDGLVTGTANQGGEAAAFVDPVMEGNRMSWSQRVTKPMSLHLKFEVMVNGDAMVGTAKAGLLPPSKVEGTRLAHSFSS</sequence>
<organism evidence="2 3">
    <name type="scientific">Brevibacillus brevis</name>
    <name type="common">Bacillus brevis</name>
    <dbReference type="NCBI Taxonomy" id="1393"/>
    <lineage>
        <taxon>Bacteria</taxon>
        <taxon>Bacillati</taxon>
        <taxon>Bacillota</taxon>
        <taxon>Bacilli</taxon>
        <taxon>Bacillales</taxon>
        <taxon>Paenibacillaceae</taxon>
        <taxon>Brevibacillus</taxon>
    </lineage>
</organism>
<proteinExistence type="predicted"/>
<evidence type="ECO:0000259" key="1">
    <source>
        <dbReference type="Pfam" id="PF01965"/>
    </source>
</evidence>
<dbReference type="Gene3D" id="3.40.50.880">
    <property type="match status" value="1"/>
</dbReference>
<keyword evidence="2" id="KW-0456">Lyase</keyword>
<accession>A0ABY9T5I3</accession>
<dbReference type="RefSeq" id="WP_310768541.1">
    <property type="nucleotide sequence ID" value="NZ_CP134050.1"/>
</dbReference>
<dbReference type="SUPFAM" id="SSF52317">
    <property type="entry name" value="Class I glutamine amidotransferase-like"/>
    <property type="match status" value="1"/>
</dbReference>
<dbReference type="PANTHER" id="PTHR43130">
    <property type="entry name" value="ARAC-FAMILY TRANSCRIPTIONAL REGULATOR"/>
    <property type="match status" value="1"/>
</dbReference>
<evidence type="ECO:0000313" key="3">
    <source>
        <dbReference type="Proteomes" id="UP001256827"/>
    </source>
</evidence>
<dbReference type="InterPro" id="IPR002818">
    <property type="entry name" value="DJ-1/PfpI"/>
</dbReference>
<name>A0ABY9T5I3_BREBE</name>
<dbReference type="InterPro" id="IPR052158">
    <property type="entry name" value="INH-QAR"/>
</dbReference>